<dbReference type="EMBL" id="CAJNOR010004286">
    <property type="protein sequence ID" value="CAF1490531.1"/>
    <property type="molecule type" value="Genomic_DNA"/>
</dbReference>
<evidence type="ECO:0000256" key="7">
    <source>
        <dbReference type="ARBA" id="ARBA00022824"/>
    </source>
</evidence>
<evidence type="ECO:0000256" key="2">
    <source>
        <dbReference type="ARBA" id="ARBA00004687"/>
    </source>
</evidence>
<gene>
    <name evidence="12" type="ORF">EDS130_LOCUS14522</name>
    <name evidence="13" type="ORF">XAT740_LOCUS39060</name>
</gene>
<keyword evidence="14" id="KW-1185">Reference proteome</keyword>
<dbReference type="AlphaFoldDB" id="A0A814GA55"/>
<evidence type="ECO:0000256" key="3">
    <source>
        <dbReference type="ARBA" id="ARBA00022502"/>
    </source>
</evidence>
<organism evidence="12 15">
    <name type="scientific">Adineta ricciae</name>
    <name type="common">Rotifer</name>
    <dbReference type="NCBI Taxonomy" id="249248"/>
    <lineage>
        <taxon>Eukaryota</taxon>
        <taxon>Metazoa</taxon>
        <taxon>Spiralia</taxon>
        <taxon>Gnathifera</taxon>
        <taxon>Rotifera</taxon>
        <taxon>Eurotatoria</taxon>
        <taxon>Bdelloidea</taxon>
        <taxon>Adinetida</taxon>
        <taxon>Adinetidae</taxon>
        <taxon>Adineta</taxon>
    </lineage>
</organism>
<comment type="caution">
    <text evidence="12">The sequence shown here is derived from an EMBL/GenBank/DDBJ whole genome shotgun (WGS) entry which is preliminary data.</text>
</comment>
<dbReference type="GO" id="GO:0000026">
    <property type="term" value="F:alpha-1,2-mannosyltransferase activity"/>
    <property type="evidence" value="ECO:0007669"/>
    <property type="project" value="TreeGrafter"/>
</dbReference>
<feature type="transmembrane region" description="Helical" evidence="11">
    <location>
        <begin position="92"/>
        <end position="112"/>
    </location>
</feature>
<keyword evidence="3" id="KW-0337">GPI-anchor biosynthesis</keyword>
<evidence type="ECO:0000256" key="10">
    <source>
        <dbReference type="ARBA" id="ARBA00038466"/>
    </source>
</evidence>
<keyword evidence="4 11" id="KW-0328">Glycosyltransferase</keyword>
<feature type="transmembrane region" description="Helical" evidence="11">
    <location>
        <begin position="275"/>
        <end position="298"/>
    </location>
</feature>
<keyword evidence="5" id="KW-0808">Transferase</keyword>
<evidence type="ECO:0000256" key="6">
    <source>
        <dbReference type="ARBA" id="ARBA00022692"/>
    </source>
</evidence>
<dbReference type="GO" id="GO:0006506">
    <property type="term" value="P:GPI anchor biosynthetic process"/>
    <property type="evidence" value="ECO:0007669"/>
    <property type="project" value="UniProtKB-KW"/>
</dbReference>
<dbReference type="GO" id="GO:0005789">
    <property type="term" value="C:endoplasmic reticulum membrane"/>
    <property type="evidence" value="ECO:0007669"/>
    <property type="project" value="UniProtKB-SubCell"/>
</dbReference>
<name>A0A814GA55_ADIRI</name>
<comment type="pathway">
    <text evidence="2">Glycolipid biosynthesis; glycosylphosphatidylinositol-anchor biosynthesis.</text>
</comment>
<keyword evidence="8 11" id="KW-1133">Transmembrane helix</keyword>
<evidence type="ECO:0000256" key="5">
    <source>
        <dbReference type="ARBA" id="ARBA00022679"/>
    </source>
</evidence>
<feature type="transmembrane region" description="Helical" evidence="11">
    <location>
        <begin position="338"/>
        <end position="361"/>
    </location>
</feature>
<sequence length="627" mass="72103">MKSTTVSQQSGDNNNSQKVNTSIQILSCRTECKWYLIGVVIRLVWTLIYPQRGYIHPDEFFQGSEVVFDDFFRTNLTRTHEFNPTAPLRSVAILYLLYGLPVSILSWLSSTFHWSTIPFHLKLVFPRAVILCLSLCTDILFSRLIKTLYPKLSSKQHAIILNYYGIAHVTLVFYTRTLSNSFEAFLFLALIYLIDHNVSSLSSFVSSTVNDTKSTTRSDRYLLLSSSFIGFICALGIFNRATFPAFAIVPLIYWFTNILPVINHSFHFQLLLGRTISFIVGTFVATCTLLILFDSYYYNDGFSLMIDWKKSLVVCPFNFIVYNTDASNLDKHGLHPPWLHFIVNATILYGPLHLCVVLWGLSHLANLSQYGQKITGRIAQIFQRRSTPTEQSHQSSSPLLLYLYSVPFVFLSTFPHQEPRFLLPLLFPLTLFIVPLLITHGFHRLVFRLWLAFNISVAILYGHLHQGGVLPALQHVHDFPMLTSGGAPIQENLNKRILVTYHTYMPPGYLVTQMSNSDVVKKFDMSIVDLQGAKREKLDMTIKDIFNRHSTSNTQVFIVLPSTCRTDLIHLKQQKYTFTLSEQFGFHLDLDHAFEEPFHGKHAGTTFQWLQTIWNRYKLDVYQVQRD</sequence>
<dbReference type="EMBL" id="CAJNOJ010000059">
    <property type="protein sequence ID" value="CAF0993634.1"/>
    <property type="molecule type" value="Genomic_DNA"/>
</dbReference>
<evidence type="ECO:0000313" key="15">
    <source>
        <dbReference type="Proteomes" id="UP000663852"/>
    </source>
</evidence>
<dbReference type="EC" id="2.4.1.-" evidence="11"/>
<dbReference type="PANTHER" id="PTHR22760:SF3">
    <property type="entry name" value="GPI MANNOSYLTRANSFERASE 4"/>
    <property type="match status" value="1"/>
</dbReference>
<dbReference type="Pfam" id="PF03901">
    <property type="entry name" value="Glyco_transf_22"/>
    <property type="match status" value="1"/>
</dbReference>
<feature type="transmembrane region" description="Helical" evidence="11">
    <location>
        <begin position="244"/>
        <end position="263"/>
    </location>
</feature>
<feature type="transmembrane region" description="Helical" evidence="11">
    <location>
        <begin position="221"/>
        <end position="238"/>
    </location>
</feature>
<evidence type="ECO:0000256" key="1">
    <source>
        <dbReference type="ARBA" id="ARBA00004477"/>
    </source>
</evidence>
<dbReference type="PANTHER" id="PTHR22760">
    <property type="entry name" value="GLYCOSYLTRANSFERASE"/>
    <property type="match status" value="1"/>
</dbReference>
<evidence type="ECO:0000313" key="14">
    <source>
        <dbReference type="Proteomes" id="UP000663828"/>
    </source>
</evidence>
<feature type="transmembrane region" description="Helical" evidence="11">
    <location>
        <begin position="421"/>
        <end position="438"/>
    </location>
</feature>
<evidence type="ECO:0000256" key="8">
    <source>
        <dbReference type="ARBA" id="ARBA00022989"/>
    </source>
</evidence>
<reference evidence="12" key="1">
    <citation type="submission" date="2021-02" db="EMBL/GenBank/DDBJ databases">
        <authorList>
            <person name="Nowell W R."/>
        </authorList>
    </citation>
    <scope>NUCLEOTIDE SEQUENCE</scope>
</reference>
<accession>A0A814GA55</accession>
<dbReference type="Proteomes" id="UP000663828">
    <property type="component" value="Unassembled WGS sequence"/>
</dbReference>
<keyword evidence="7 11" id="KW-0256">Endoplasmic reticulum</keyword>
<feature type="transmembrane region" description="Helical" evidence="11">
    <location>
        <begin position="124"/>
        <end position="145"/>
    </location>
</feature>
<keyword evidence="6 11" id="KW-0812">Transmembrane</keyword>
<dbReference type="Proteomes" id="UP000663852">
    <property type="component" value="Unassembled WGS sequence"/>
</dbReference>
<evidence type="ECO:0000313" key="13">
    <source>
        <dbReference type="EMBL" id="CAF1490531.1"/>
    </source>
</evidence>
<evidence type="ECO:0000256" key="4">
    <source>
        <dbReference type="ARBA" id="ARBA00022676"/>
    </source>
</evidence>
<comment type="similarity">
    <text evidence="10">Belongs to the glycosyltransferase 22 family. PIGZ subfamily.</text>
</comment>
<evidence type="ECO:0000313" key="12">
    <source>
        <dbReference type="EMBL" id="CAF0993634.1"/>
    </source>
</evidence>
<protein>
    <recommendedName>
        <fullName evidence="11">Mannosyltransferase</fullName>
        <ecNumber evidence="11">2.4.1.-</ecNumber>
    </recommendedName>
</protein>
<comment type="subcellular location">
    <subcellularLocation>
        <location evidence="1 11">Endoplasmic reticulum membrane</location>
        <topology evidence="1 11">Multi-pass membrane protein</topology>
    </subcellularLocation>
</comment>
<dbReference type="OrthoDB" id="10066429at2759"/>
<feature type="transmembrane region" description="Helical" evidence="11">
    <location>
        <begin position="186"/>
        <end position="209"/>
    </location>
</feature>
<dbReference type="InterPro" id="IPR005599">
    <property type="entry name" value="GPI_mannosylTrfase"/>
</dbReference>
<proteinExistence type="inferred from homology"/>
<evidence type="ECO:0000256" key="11">
    <source>
        <dbReference type="RuleBase" id="RU363075"/>
    </source>
</evidence>
<feature type="transmembrane region" description="Helical" evidence="11">
    <location>
        <begin position="157"/>
        <end position="174"/>
    </location>
</feature>
<evidence type="ECO:0000256" key="9">
    <source>
        <dbReference type="ARBA" id="ARBA00023136"/>
    </source>
</evidence>
<keyword evidence="9 11" id="KW-0472">Membrane</keyword>